<dbReference type="InterPro" id="IPR039697">
    <property type="entry name" value="Alcohol_dehydrogenase_Fe"/>
</dbReference>
<sequence>MKEFRLQPKILFGEDSLDYLKTLEYKKVMIVTDEVMTQLKLTDFVTNSLSSTTEIKIFDKVEPNPSMTTIENGLKDFIDFEPQCVIALGGGSSIDACKAILYFAYELYKKLKINKKIYFIAIPTTSGTGSEVTSYSVITKDEHKIALANDLMLPDVALLSTKFLGALPAKVVADTGMDVLTHALEAYVSTNANPFATSLAIKSIKLIFENLVTHYNDRKIEGAKENVQFASCMAGIAFDNSSLGINHSIAHTVGAKFHIAHGRANAIIMPYVIEVNTEANKKYYEVSRELGLPADTIEEGKSSLLSFVRILKEKLGIEKCLKDYGVDFEIFKREIPNMLSDIKKDICTTYNPNKLSDEEYIRLLLKIYFGE</sequence>
<name>A0A3P1UQX1_9FUSO</name>
<comment type="caution">
    <text evidence="5">The sequence shown here is derived from an EMBL/GenBank/DDBJ whole genome shotgun (WGS) entry which is preliminary data.</text>
</comment>
<dbReference type="InterPro" id="IPR056798">
    <property type="entry name" value="ADH_Fe_C"/>
</dbReference>
<accession>A0A3P1UQX1</accession>
<dbReference type="RefSeq" id="WP_124796993.1">
    <property type="nucleotide sequence ID" value="NZ_RQYY01000014.1"/>
</dbReference>
<dbReference type="Pfam" id="PF25137">
    <property type="entry name" value="ADH_Fe_C"/>
    <property type="match status" value="1"/>
</dbReference>
<dbReference type="EMBL" id="RQYY01000014">
    <property type="protein sequence ID" value="RRD23867.1"/>
    <property type="molecule type" value="Genomic_DNA"/>
</dbReference>
<dbReference type="GO" id="GO:0046872">
    <property type="term" value="F:metal ion binding"/>
    <property type="evidence" value="ECO:0007669"/>
    <property type="project" value="InterPro"/>
</dbReference>
<keyword evidence="2" id="KW-0560">Oxidoreductase</keyword>
<evidence type="ECO:0000256" key="2">
    <source>
        <dbReference type="ARBA" id="ARBA00023002"/>
    </source>
</evidence>
<organism evidence="5 6">
    <name type="scientific">Fusobacterium canifelinum</name>
    <dbReference type="NCBI Taxonomy" id="285729"/>
    <lineage>
        <taxon>Bacteria</taxon>
        <taxon>Fusobacteriati</taxon>
        <taxon>Fusobacteriota</taxon>
        <taxon>Fusobacteriia</taxon>
        <taxon>Fusobacteriales</taxon>
        <taxon>Fusobacteriaceae</taxon>
        <taxon>Fusobacterium</taxon>
    </lineage>
</organism>
<feature type="domain" description="Fe-containing alcohol dehydrogenase-like C-terminal" evidence="4">
    <location>
        <begin position="173"/>
        <end position="367"/>
    </location>
</feature>
<dbReference type="PANTHER" id="PTHR11496">
    <property type="entry name" value="ALCOHOL DEHYDROGENASE"/>
    <property type="match status" value="1"/>
</dbReference>
<dbReference type="AlphaFoldDB" id="A0A3P1UQX1"/>
<evidence type="ECO:0000313" key="5">
    <source>
        <dbReference type="EMBL" id="RRD23867.1"/>
    </source>
</evidence>
<dbReference type="Gene3D" id="1.20.1090.10">
    <property type="entry name" value="Dehydroquinate synthase-like - alpha domain"/>
    <property type="match status" value="1"/>
</dbReference>
<proteinExistence type="inferred from homology"/>
<dbReference type="Proteomes" id="UP000281534">
    <property type="component" value="Unassembled WGS sequence"/>
</dbReference>
<dbReference type="Pfam" id="PF00465">
    <property type="entry name" value="Fe-ADH"/>
    <property type="match status" value="1"/>
</dbReference>
<evidence type="ECO:0000259" key="4">
    <source>
        <dbReference type="Pfam" id="PF25137"/>
    </source>
</evidence>
<dbReference type="OrthoDB" id="9815791at2"/>
<protein>
    <submittedName>
        <fullName evidence="5">Iron-containing alcohol dehydrogenase</fullName>
    </submittedName>
</protein>
<feature type="domain" description="Alcohol dehydrogenase iron-type/glycerol dehydrogenase GldA" evidence="3">
    <location>
        <begin position="8"/>
        <end position="159"/>
    </location>
</feature>
<dbReference type="SUPFAM" id="SSF56796">
    <property type="entry name" value="Dehydroquinate synthase-like"/>
    <property type="match status" value="1"/>
</dbReference>
<comment type="similarity">
    <text evidence="1">Belongs to the iron-containing alcohol dehydrogenase family.</text>
</comment>
<dbReference type="CDD" id="cd08180">
    <property type="entry name" value="PDD"/>
    <property type="match status" value="1"/>
</dbReference>
<gene>
    <name evidence="5" type="ORF">EII27_08095</name>
</gene>
<evidence type="ECO:0000256" key="1">
    <source>
        <dbReference type="ARBA" id="ARBA00007358"/>
    </source>
</evidence>
<dbReference type="InterPro" id="IPR001670">
    <property type="entry name" value="ADH_Fe/GldA"/>
</dbReference>
<dbReference type="Gene3D" id="3.40.50.1970">
    <property type="match status" value="1"/>
</dbReference>
<evidence type="ECO:0000259" key="3">
    <source>
        <dbReference type="Pfam" id="PF00465"/>
    </source>
</evidence>
<dbReference type="GO" id="GO:0004022">
    <property type="term" value="F:alcohol dehydrogenase (NAD+) activity"/>
    <property type="evidence" value="ECO:0007669"/>
    <property type="project" value="TreeGrafter"/>
</dbReference>
<evidence type="ECO:0000313" key="6">
    <source>
        <dbReference type="Proteomes" id="UP000281534"/>
    </source>
</evidence>
<dbReference type="FunFam" id="3.40.50.1970:FF:000003">
    <property type="entry name" value="Alcohol dehydrogenase, iron-containing"/>
    <property type="match status" value="1"/>
</dbReference>
<dbReference type="PANTHER" id="PTHR11496:SF102">
    <property type="entry name" value="ALCOHOL DEHYDROGENASE 4"/>
    <property type="match status" value="1"/>
</dbReference>
<reference evidence="5 6" key="1">
    <citation type="submission" date="2018-11" db="EMBL/GenBank/DDBJ databases">
        <title>Genomes From Bacteria Associated with the Canine Oral Cavity: a Test Case for Automated Genome-Based Taxonomic Assignment.</title>
        <authorList>
            <person name="Coil D.A."/>
            <person name="Jospin G."/>
            <person name="Darling A.E."/>
            <person name="Wallis C."/>
            <person name="Davis I.J."/>
            <person name="Harris S."/>
            <person name="Eisen J.A."/>
            <person name="Holcombe L.J."/>
            <person name="O'Flynn C."/>
        </authorList>
    </citation>
    <scope>NUCLEOTIDE SEQUENCE [LARGE SCALE GENOMIC DNA]</scope>
    <source>
        <strain evidence="5 6">OH4460_COT-188</strain>
    </source>
</reference>
<dbReference type="FunFam" id="1.20.1090.10:FF:000001">
    <property type="entry name" value="Aldehyde-alcohol dehydrogenase"/>
    <property type="match status" value="1"/>
</dbReference>